<keyword evidence="2" id="KW-1185">Reference proteome</keyword>
<reference evidence="1 2" key="1">
    <citation type="submission" date="2016-10" db="EMBL/GenBank/DDBJ databases">
        <title>Draft genome sequences of four alkaliphilic bacteria belonging to the Anaerobacillus genus.</title>
        <authorList>
            <person name="Bassil N.M."/>
            <person name="Lloyd J.R."/>
        </authorList>
    </citation>
    <scope>NUCLEOTIDE SEQUENCE [LARGE SCALE GENOMIC DNA]</scope>
    <source>
        <strain evidence="1 2">DSM 22531</strain>
    </source>
</reference>
<dbReference type="EMBL" id="MLQS01000020">
    <property type="protein sequence ID" value="OIJ19170.1"/>
    <property type="molecule type" value="Genomic_DNA"/>
</dbReference>
<evidence type="ECO:0000313" key="1">
    <source>
        <dbReference type="EMBL" id="OIJ19170.1"/>
    </source>
</evidence>
<evidence type="ECO:0000313" key="2">
    <source>
        <dbReference type="Proteomes" id="UP000180057"/>
    </source>
</evidence>
<sequence>MYFLTTAGDSTTSENNAIYVIDEQVVEKYLSEEVMNSNFGGEIFVAYEILETDKNEGEIYLWALIQEYYEEGEALQTGSGMSVPIVLSVSVHNNDSLEVLNHSLPRDGTYYSEDIKEMFPKKIQSKILGYSSNDIGDLIEEMENKVKENY</sequence>
<gene>
    <name evidence="1" type="ORF">BKP45_14265</name>
</gene>
<organism evidence="1 2">
    <name type="scientific">Anaerobacillus alkalidiazotrophicus</name>
    <dbReference type="NCBI Taxonomy" id="472963"/>
    <lineage>
        <taxon>Bacteria</taxon>
        <taxon>Bacillati</taxon>
        <taxon>Bacillota</taxon>
        <taxon>Bacilli</taxon>
        <taxon>Bacillales</taxon>
        <taxon>Bacillaceae</taxon>
        <taxon>Anaerobacillus</taxon>
    </lineage>
</organism>
<dbReference type="Proteomes" id="UP000180057">
    <property type="component" value="Unassembled WGS sequence"/>
</dbReference>
<name>A0A1S2M3R7_9BACI</name>
<protein>
    <submittedName>
        <fullName evidence="1">Uncharacterized protein</fullName>
    </submittedName>
</protein>
<proteinExistence type="predicted"/>
<dbReference type="AlphaFoldDB" id="A0A1S2M3R7"/>
<dbReference type="STRING" id="472963.BKP45_14265"/>
<accession>A0A1S2M3R7</accession>
<comment type="caution">
    <text evidence="1">The sequence shown here is derived from an EMBL/GenBank/DDBJ whole genome shotgun (WGS) entry which is preliminary data.</text>
</comment>